<evidence type="ECO:0000313" key="9">
    <source>
        <dbReference type="Proteomes" id="UP000288716"/>
    </source>
</evidence>
<organism evidence="8 9">
    <name type="scientific">Leptotrombidium deliense</name>
    <dbReference type="NCBI Taxonomy" id="299467"/>
    <lineage>
        <taxon>Eukaryota</taxon>
        <taxon>Metazoa</taxon>
        <taxon>Ecdysozoa</taxon>
        <taxon>Arthropoda</taxon>
        <taxon>Chelicerata</taxon>
        <taxon>Arachnida</taxon>
        <taxon>Acari</taxon>
        <taxon>Acariformes</taxon>
        <taxon>Trombidiformes</taxon>
        <taxon>Prostigmata</taxon>
        <taxon>Anystina</taxon>
        <taxon>Parasitengona</taxon>
        <taxon>Trombiculoidea</taxon>
        <taxon>Trombiculidae</taxon>
        <taxon>Leptotrombidium</taxon>
    </lineage>
</organism>
<dbReference type="InterPro" id="IPR009057">
    <property type="entry name" value="Homeodomain-like_sf"/>
</dbReference>
<dbReference type="SUPFAM" id="SSF46689">
    <property type="entry name" value="Homeodomain-like"/>
    <property type="match status" value="1"/>
</dbReference>
<dbReference type="PROSITE" id="PS00027">
    <property type="entry name" value="HOMEOBOX_1"/>
    <property type="match status" value="1"/>
</dbReference>
<dbReference type="GO" id="GO:0005634">
    <property type="term" value="C:nucleus"/>
    <property type="evidence" value="ECO:0007669"/>
    <property type="project" value="UniProtKB-SubCell"/>
</dbReference>
<dbReference type="InterPro" id="IPR020479">
    <property type="entry name" value="HD_metazoa"/>
</dbReference>
<name>A0A443SAR2_9ACAR</name>
<evidence type="ECO:0000313" key="8">
    <source>
        <dbReference type="EMBL" id="RWS24564.1"/>
    </source>
</evidence>
<dbReference type="STRING" id="299467.A0A443SAR2"/>
<dbReference type="GO" id="GO:0030154">
    <property type="term" value="P:cell differentiation"/>
    <property type="evidence" value="ECO:0007669"/>
    <property type="project" value="TreeGrafter"/>
</dbReference>
<dbReference type="GO" id="GO:0000981">
    <property type="term" value="F:DNA-binding transcription factor activity, RNA polymerase II-specific"/>
    <property type="evidence" value="ECO:0007669"/>
    <property type="project" value="InterPro"/>
</dbReference>
<protein>
    <submittedName>
        <fullName evidence="8">Homeobox protein Nkx-3.2-like protein</fullName>
    </submittedName>
</protein>
<dbReference type="Gene3D" id="1.10.10.60">
    <property type="entry name" value="Homeodomain-like"/>
    <property type="match status" value="1"/>
</dbReference>
<dbReference type="OrthoDB" id="6159439at2759"/>
<dbReference type="AlphaFoldDB" id="A0A443SAR2"/>
<dbReference type="Pfam" id="PF00046">
    <property type="entry name" value="Homeodomain"/>
    <property type="match status" value="1"/>
</dbReference>
<dbReference type="EMBL" id="NCKV01004718">
    <property type="protein sequence ID" value="RWS24564.1"/>
    <property type="molecule type" value="Genomic_DNA"/>
</dbReference>
<dbReference type="SMART" id="SM00389">
    <property type="entry name" value="HOX"/>
    <property type="match status" value="1"/>
</dbReference>
<evidence type="ECO:0000256" key="2">
    <source>
        <dbReference type="ARBA" id="ARBA00023125"/>
    </source>
</evidence>
<comment type="caution">
    <text evidence="8">The sequence shown here is derived from an EMBL/GenBank/DDBJ whole genome shotgun (WGS) entry which is preliminary data.</text>
</comment>
<dbReference type="PANTHER" id="PTHR24340">
    <property type="entry name" value="HOMEOBOX PROTEIN NKX"/>
    <property type="match status" value="1"/>
</dbReference>
<dbReference type="GO" id="GO:0000978">
    <property type="term" value="F:RNA polymerase II cis-regulatory region sequence-specific DNA binding"/>
    <property type="evidence" value="ECO:0007669"/>
    <property type="project" value="TreeGrafter"/>
</dbReference>
<comment type="subcellular location">
    <subcellularLocation>
        <location evidence="1 5 6">Nucleus</location>
    </subcellularLocation>
</comment>
<feature type="domain" description="Homeobox" evidence="7">
    <location>
        <begin position="194"/>
        <end position="254"/>
    </location>
</feature>
<evidence type="ECO:0000256" key="1">
    <source>
        <dbReference type="ARBA" id="ARBA00004123"/>
    </source>
</evidence>
<keyword evidence="9" id="KW-1185">Reference proteome</keyword>
<keyword evidence="2 5" id="KW-0238">DNA-binding</keyword>
<keyword evidence="3 5" id="KW-0371">Homeobox</keyword>
<evidence type="ECO:0000259" key="7">
    <source>
        <dbReference type="PROSITE" id="PS50071"/>
    </source>
</evidence>
<dbReference type="InterPro" id="IPR001356">
    <property type="entry name" value="HD"/>
</dbReference>
<dbReference type="InterPro" id="IPR017970">
    <property type="entry name" value="Homeobox_CS"/>
</dbReference>
<dbReference type="PROSITE" id="PS50071">
    <property type="entry name" value="HOMEOBOX_2"/>
    <property type="match status" value="1"/>
</dbReference>
<accession>A0A443SAR2</accession>
<dbReference type="InterPro" id="IPR050394">
    <property type="entry name" value="Homeobox_NK-like"/>
</dbReference>
<dbReference type="CDD" id="cd00086">
    <property type="entry name" value="homeodomain"/>
    <property type="match status" value="1"/>
</dbReference>
<dbReference type="PRINTS" id="PR00024">
    <property type="entry name" value="HOMEOBOX"/>
</dbReference>
<sequence length="371" mass="42054">MDHKSSDDTTRKSKTVSSFSISKILEDTSIRSPMKDETAQDTTALTVNVDSNDDDLNVNHSAIIASSSCESPLQSSNTSSFPHLFETSLFPNSMYQSFFPKSTNYVHLCPSNQLNTFRNLIEIDNSYNKPTFYPRFPNFENNGKNYVFKKSAEEWNQTHSKQSSHLKSKNEDASKTIACSSTSSDQLNLVATKQRKKRTRAAFTHSQVYELERRFTHQKYLSGPERADLAQALKLTETQVKIWFQNRRYKTKRRQMQQDLIVHSTLGHVSNVNVHQFIGNTGNRPSPISPLNMPVSATSQSMYRITDSSNNQTSSSSSNAARKVAVKIVMKDDQMPMLNTSELKLPSIGNNNRINYRSAVPGFIYPNWFMG</sequence>
<dbReference type="VEuPathDB" id="VectorBase:LDEU007476"/>
<dbReference type="Proteomes" id="UP000288716">
    <property type="component" value="Unassembled WGS sequence"/>
</dbReference>
<proteinExistence type="predicted"/>
<reference evidence="8 9" key="1">
    <citation type="journal article" date="2018" name="Gigascience">
        <title>Genomes of trombidid mites reveal novel predicted allergens and laterally-transferred genes associated with secondary metabolism.</title>
        <authorList>
            <person name="Dong X."/>
            <person name="Chaisiri K."/>
            <person name="Xia D."/>
            <person name="Armstrong S.D."/>
            <person name="Fang Y."/>
            <person name="Donnelly M.J."/>
            <person name="Kadowaki T."/>
            <person name="McGarry J.W."/>
            <person name="Darby A.C."/>
            <person name="Makepeace B.L."/>
        </authorList>
    </citation>
    <scope>NUCLEOTIDE SEQUENCE [LARGE SCALE GENOMIC DNA]</scope>
    <source>
        <strain evidence="8">UoL-UT</strain>
    </source>
</reference>
<gene>
    <name evidence="8" type="ORF">B4U80_00941</name>
</gene>
<evidence type="ECO:0000256" key="6">
    <source>
        <dbReference type="RuleBase" id="RU000682"/>
    </source>
</evidence>
<evidence type="ECO:0000256" key="4">
    <source>
        <dbReference type="ARBA" id="ARBA00023242"/>
    </source>
</evidence>
<keyword evidence="4 5" id="KW-0539">Nucleus</keyword>
<dbReference type="PANTHER" id="PTHR24340:SF73">
    <property type="entry name" value="HOMEOBOX PROTEIN BAGPIPE-RELATED"/>
    <property type="match status" value="1"/>
</dbReference>
<evidence type="ECO:0000256" key="3">
    <source>
        <dbReference type="ARBA" id="ARBA00023155"/>
    </source>
</evidence>
<feature type="DNA-binding region" description="Homeobox" evidence="5">
    <location>
        <begin position="196"/>
        <end position="255"/>
    </location>
</feature>
<evidence type="ECO:0000256" key="5">
    <source>
        <dbReference type="PROSITE-ProRule" id="PRU00108"/>
    </source>
</evidence>